<dbReference type="PANTHER" id="PTHR24092">
    <property type="entry name" value="PROBABLE PHOSPHOLIPID-TRANSPORTING ATPASE"/>
    <property type="match status" value="1"/>
</dbReference>
<feature type="compositionally biased region" description="Basic and acidic residues" evidence="1">
    <location>
        <begin position="43"/>
        <end position="55"/>
    </location>
</feature>
<feature type="region of interest" description="Disordered" evidence="1">
    <location>
        <begin position="35"/>
        <end position="55"/>
    </location>
</feature>
<feature type="domain" description="P-type ATPase N-terminal" evidence="2">
    <location>
        <begin position="82"/>
        <end position="136"/>
    </location>
</feature>
<dbReference type="Proteomes" id="UP001295684">
    <property type="component" value="Unassembled WGS sequence"/>
</dbReference>
<keyword evidence="4" id="KW-1185">Reference proteome</keyword>
<dbReference type="AlphaFoldDB" id="A0AAD1XEN1"/>
<feature type="compositionally biased region" description="Low complexity" evidence="1">
    <location>
        <begin position="185"/>
        <end position="197"/>
    </location>
</feature>
<sequence>MEKPDTQEQLLGDDEDSDLFKSSLNEEQTKLLRVRFDEDEEKEDTHQTEPTRRKRKETIVIRKDQWRDICINPGIEFRDHRNGGFRGNLIKTSKYTILNFLPKNLFLQFTKYANVYFLAMVVLQCIPAVSITQGQPTILFPLGFVTLVSMVKDIIEDYKRYSSDTAENNRKGWYFFQNCLMSYSPGSSSRYSRGGSRTQRRRGTLQRYQVEVSQGRPTV</sequence>
<dbReference type="EMBL" id="CAMPGE010010341">
    <property type="protein sequence ID" value="CAI2369193.1"/>
    <property type="molecule type" value="Genomic_DNA"/>
</dbReference>
<evidence type="ECO:0000313" key="3">
    <source>
        <dbReference type="EMBL" id="CAI2369193.1"/>
    </source>
</evidence>
<evidence type="ECO:0000259" key="2">
    <source>
        <dbReference type="Pfam" id="PF16209"/>
    </source>
</evidence>
<dbReference type="GO" id="GO:0140326">
    <property type="term" value="F:ATPase-coupled intramembrane lipid transporter activity"/>
    <property type="evidence" value="ECO:0007669"/>
    <property type="project" value="TreeGrafter"/>
</dbReference>
<feature type="region of interest" description="Disordered" evidence="1">
    <location>
        <begin position="185"/>
        <end position="207"/>
    </location>
</feature>
<gene>
    <name evidence="3" type="ORF">ECRASSUSDP1_LOCUS10491</name>
</gene>
<dbReference type="Pfam" id="PF16209">
    <property type="entry name" value="PhoLip_ATPase_N"/>
    <property type="match status" value="1"/>
</dbReference>
<evidence type="ECO:0000256" key="1">
    <source>
        <dbReference type="SAM" id="MobiDB-lite"/>
    </source>
</evidence>
<dbReference type="InterPro" id="IPR023298">
    <property type="entry name" value="ATPase_P-typ_TM_dom_sf"/>
</dbReference>
<dbReference type="SUPFAM" id="SSF81665">
    <property type="entry name" value="Calcium ATPase, transmembrane domain M"/>
    <property type="match status" value="1"/>
</dbReference>
<dbReference type="GO" id="GO:0005886">
    <property type="term" value="C:plasma membrane"/>
    <property type="evidence" value="ECO:0007669"/>
    <property type="project" value="TreeGrafter"/>
</dbReference>
<evidence type="ECO:0000313" key="4">
    <source>
        <dbReference type="Proteomes" id="UP001295684"/>
    </source>
</evidence>
<organism evidence="3 4">
    <name type="scientific">Euplotes crassus</name>
    <dbReference type="NCBI Taxonomy" id="5936"/>
    <lineage>
        <taxon>Eukaryota</taxon>
        <taxon>Sar</taxon>
        <taxon>Alveolata</taxon>
        <taxon>Ciliophora</taxon>
        <taxon>Intramacronucleata</taxon>
        <taxon>Spirotrichea</taxon>
        <taxon>Hypotrichia</taxon>
        <taxon>Euplotida</taxon>
        <taxon>Euplotidae</taxon>
        <taxon>Moneuplotes</taxon>
    </lineage>
</organism>
<protein>
    <recommendedName>
        <fullName evidence="2">P-type ATPase N-terminal domain-containing protein</fullName>
    </recommendedName>
</protein>
<dbReference type="PANTHER" id="PTHR24092:SF150">
    <property type="entry name" value="PHOSPHOLIPID-TRANSPORTING ATPASE"/>
    <property type="match status" value="1"/>
</dbReference>
<dbReference type="GO" id="GO:0045332">
    <property type="term" value="P:phospholipid translocation"/>
    <property type="evidence" value="ECO:0007669"/>
    <property type="project" value="TreeGrafter"/>
</dbReference>
<dbReference type="InterPro" id="IPR032631">
    <property type="entry name" value="P-type_ATPase_N"/>
</dbReference>
<accession>A0AAD1XEN1</accession>
<reference evidence="3" key="1">
    <citation type="submission" date="2023-07" db="EMBL/GenBank/DDBJ databases">
        <authorList>
            <consortium name="AG Swart"/>
            <person name="Singh M."/>
            <person name="Singh A."/>
            <person name="Seah K."/>
            <person name="Emmerich C."/>
        </authorList>
    </citation>
    <scope>NUCLEOTIDE SEQUENCE</scope>
    <source>
        <strain evidence="3">DP1</strain>
    </source>
</reference>
<name>A0AAD1XEN1_EUPCR</name>
<proteinExistence type="predicted"/>
<comment type="caution">
    <text evidence="3">The sequence shown here is derived from an EMBL/GenBank/DDBJ whole genome shotgun (WGS) entry which is preliminary data.</text>
</comment>